<dbReference type="EMBL" id="AHZU02000179">
    <property type="protein sequence ID" value="KFG47611.1"/>
    <property type="molecule type" value="Genomic_DNA"/>
</dbReference>
<feature type="region of interest" description="Disordered" evidence="2">
    <location>
        <begin position="455"/>
        <end position="483"/>
    </location>
</feature>
<feature type="coiled-coil region" evidence="1">
    <location>
        <begin position="204"/>
        <end position="257"/>
    </location>
</feature>
<protein>
    <submittedName>
        <fullName evidence="3">Cyclic nucleotide-binding domain-containing protein</fullName>
        <ecNumber evidence="3">2.7.11.12</ecNumber>
    </submittedName>
</protein>
<dbReference type="Proteomes" id="UP000028837">
    <property type="component" value="Unassembled WGS sequence"/>
</dbReference>
<feature type="compositionally biased region" description="Acidic residues" evidence="2">
    <location>
        <begin position="473"/>
        <end position="483"/>
    </location>
</feature>
<sequence length="852" mass="101054">METRAMLGAPWSAAEGGDGVADPDRLYTRSLREDLEEARDKLLKLKKMNELLEGENQDLRRRLLSQLVNCPDAAETRELARRYGPELAHAFSSLSDENKYLKVKLQSSQRAEVRAEIRAEQLANALRSDEEKRYAFGLARDAARGSISSKVAMLEAGCLGSSARGDVGDSPVFRGEDVPGPVAVLRDNKHLRLRADANEHCLCTEKLQELMDSLDDNLKSYERNVWQLQVNVLEDERTELQMKVANLSERLTEIQSKIMNDPFLSAKYAAAGTPGAVPNAQTQLREASARLALAESVNAELERRLAFERSISRSWQTNLRAMQRELREHLASLALASRKSGMSCDLFRGGILQAAEAAARRDLAGVPGCERESLRLLRQAADRIDSDAKLDPGDALRSGLLFARQMLADRLVCKDMLHEIDNRRRELREREAALGFSHAALNCLRAVPADVYGMKRRKRKEESRESHPRESESESLDDDVEEAETVRMRVSESAWSQDRDRLLVRQVELLRRLAGGEAKLRFPRTGAIEEAELGEEREKRRKKKKRLEGYKEKSREDASYRLSPEVEALMQSTEASLRDEVADIKEKAEAETERKAEKERLMREVKKAREQASREMRKQMEEMRKQMEKEKRELVRRLEEEKLRHREALEAEEKREKERRRERQKAEEAFWREREERRKKAEEDEERRRREREEEDARLRAERERRFQEEEEREQRRQQRIREEDEERRMREERRRREEAEEEERRRKQRAEEEEEEERRRKKRAEEEEEERRRKKRAEEEEEEERRRKKRAEEEEEERRRKKIAEEEEEEERRRKKRAEEEEEERRRKKRAEEEEEERRRKKRAEEEEEDR</sequence>
<dbReference type="VEuPathDB" id="ToxoDB:TGDOM2_219070"/>
<evidence type="ECO:0000256" key="2">
    <source>
        <dbReference type="SAM" id="MobiDB-lite"/>
    </source>
</evidence>
<keyword evidence="3" id="KW-0808">Transferase</keyword>
<feature type="compositionally biased region" description="Basic and acidic residues" evidence="2">
    <location>
        <begin position="460"/>
        <end position="472"/>
    </location>
</feature>
<evidence type="ECO:0000313" key="3">
    <source>
        <dbReference type="EMBL" id="KFG47611.1"/>
    </source>
</evidence>
<name>A0A086KT93_TOXGO</name>
<evidence type="ECO:0000256" key="1">
    <source>
        <dbReference type="SAM" id="Coils"/>
    </source>
</evidence>
<feature type="region of interest" description="Disordered" evidence="2">
    <location>
        <begin position="533"/>
        <end position="563"/>
    </location>
</feature>
<comment type="caution">
    <text evidence="3">The sequence shown here is derived from an EMBL/GenBank/DDBJ whole genome shotgun (WGS) entry which is preliminary data.</text>
</comment>
<feature type="compositionally biased region" description="Basic and acidic residues" evidence="2">
    <location>
        <begin position="581"/>
        <end position="746"/>
    </location>
</feature>
<keyword evidence="1" id="KW-0175">Coiled coil</keyword>
<dbReference type="EC" id="2.7.11.12" evidence="3"/>
<dbReference type="AlphaFoldDB" id="A0A086KT93"/>
<organism evidence="3 4">
    <name type="scientific">Toxoplasma gondii GAB2-2007-GAL-DOM2</name>
    <dbReference type="NCBI Taxonomy" id="1130820"/>
    <lineage>
        <taxon>Eukaryota</taxon>
        <taxon>Sar</taxon>
        <taxon>Alveolata</taxon>
        <taxon>Apicomplexa</taxon>
        <taxon>Conoidasida</taxon>
        <taxon>Coccidia</taxon>
        <taxon>Eucoccidiorida</taxon>
        <taxon>Eimeriorina</taxon>
        <taxon>Sarcocystidae</taxon>
        <taxon>Toxoplasma</taxon>
    </lineage>
</organism>
<feature type="region of interest" description="Disordered" evidence="2">
    <location>
        <begin position="581"/>
        <end position="852"/>
    </location>
</feature>
<feature type="coiled-coil region" evidence="1">
    <location>
        <begin position="28"/>
        <end position="62"/>
    </location>
</feature>
<feature type="compositionally biased region" description="Basic and acidic residues" evidence="2">
    <location>
        <begin position="547"/>
        <end position="559"/>
    </location>
</feature>
<proteinExistence type="predicted"/>
<feature type="non-terminal residue" evidence="3">
    <location>
        <position position="852"/>
    </location>
</feature>
<accession>A0A086KT93</accession>
<reference evidence="3 4" key="1">
    <citation type="submission" date="2014-02" db="EMBL/GenBank/DDBJ databases">
        <authorList>
            <person name="Sibley D."/>
            <person name="Venepally P."/>
            <person name="Karamycheva S."/>
            <person name="Hadjithomas M."/>
            <person name="Khan A."/>
            <person name="Brunk B."/>
            <person name="Roos D."/>
            <person name="Caler E."/>
            <person name="Lorenzi H."/>
        </authorList>
    </citation>
    <scope>NUCLEOTIDE SEQUENCE [LARGE SCALE GENOMIC DNA]</scope>
    <source>
        <strain evidence="3 4">GAB2-2007-GAL-DOM2</strain>
    </source>
</reference>
<dbReference type="GO" id="GO:0004692">
    <property type="term" value="F:cGMP-dependent protein kinase activity"/>
    <property type="evidence" value="ECO:0007669"/>
    <property type="project" value="UniProtKB-EC"/>
</dbReference>
<dbReference type="OrthoDB" id="417078at2759"/>
<gene>
    <name evidence="3" type="ORF">TGDOM2_219070</name>
</gene>
<feature type="coiled-coil region" evidence="1">
    <location>
        <begin position="284"/>
        <end position="339"/>
    </location>
</feature>
<evidence type="ECO:0000313" key="4">
    <source>
        <dbReference type="Proteomes" id="UP000028837"/>
    </source>
</evidence>